<feature type="coiled-coil region" evidence="1">
    <location>
        <begin position="112"/>
        <end position="139"/>
    </location>
</feature>
<dbReference type="EMBL" id="BNGU01000075">
    <property type="protein sequence ID" value="GHM60097.1"/>
    <property type="molecule type" value="Genomic_DNA"/>
</dbReference>
<dbReference type="Proteomes" id="UP000637906">
    <property type="component" value="Unassembled WGS sequence"/>
</dbReference>
<sequence>MTRCDAEKGRVQTICSQFNQLLEGAKEEYRNIGNEDKDRLGLVLTWLDQEFHSFFKEIGITPDILIPALNELDRKIIHIENNIEKIVGLKESIDDAIRQALSGPINVEISKIKEKTDKIDNLSKNVNNIKTETDKIKDLAKKNDLNDLISKIDDIKTETDTIPTLFKYDEIGEIQGSINLAMRPVHSKIEALVKKSDLGVDNESVDLKELVKKSDLNGLAKTSYLSNLVKKSDFDQKVNSIKIDTYKIRHLAKDNDLKNLAGKIDNIEVAINKIDSLDRKVDSVKSEADKISDIKIETDKINDLAKTIDLPDISNLAKTSDLNNLVKKSDLDRLNQQVTDFTKQDQAFDQIITQKIKAISQGVNIIPQEVKVEFVKGNKVGGRYETEIKLEGNKIGTFSPTGYYFFDNRIYIHDHLNSKISIDLPLQYHFLKVVKTEEDGYKLVFCNEGGQEYYKIPSNYRLISSENLNGTKNINFEKYYAKNGSEPSFVVKMNSTSYPNSSQHGVDVYEIGDGEKKIGSLIDEFGYYDSQNKFHYFNNHINAQNHSYNSPSFTIHRGDIECSLHKMQEGTDDIDLTSDAAACSLVEYVANYVYI</sequence>
<evidence type="ECO:0000313" key="3">
    <source>
        <dbReference type="Proteomes" id="UP000637906"/>
    </source>
</evidence>
<organism evidence="2 3">
    <name type="scientific">Candidatus Mesenet longicola</name>
    <dbReference type="NCBI Taxonomy" id="1892558"/>
    <lineage>
        <taxon>Bacteria</taxon>
        <taxon>Pseudomonadati</taxon>
        <taxon>Pseudomonadota</taxon>
        <taxon>Alphaproteobacteria</taxon>
        <taxon>Rickettsiales</taxon>
        <taxon>Anaplasmataceae</taxon>
        <taxon>Candidatus Mesenet</taxon>
    </lineage>
</organism>
<evidence type="ECO:0000313" key="2">
    <source>
        <dbReference type="EMBL" id="GHM60097.1"/>
    </source>
</evidence>
<keyword evidence="3" id="KW-1185">Reference proteome</keyword>
<evidence type="ECO:0000256" key="1">
    <source>
        <dbReference type="SAM" id="Coils"/>
    </source>
</evidence>
<protein>
    <submittedName>
        <fullName evidence="2">Uncharacterized protein</fullName>
    </submittedName>
</protein>
<reference evidence="2 3" key="1">
    <citation type="journal article" date="2021" name="Microb. Ecol.">
        <title>Candidatus Mesenet longicola: Novel Endosymbionts of Brontispa longissima that Induce Cytoplasmic Incompatibility.</title>
        <authorList>
            <person name="Takano S."/>
            <person name="Gotoh Y."/>
            <person name="Hayashi T."/>
        </authorList>
    </citation>
    <scope>NUCLEOTIDE SEQUENCE [LARGE SCALE GENOMIC DNA]</scope>
    <source>
        <strain evidence="2">L5</strain>
    </source>
</reference>
<dbReference type="AlphaFoldDB" id="A0A8J3HVL4"/>
<comment type="caution">
    <text evidence="2">The sequence shown here is derived from an EMBL/GenBank/DDBJ whole genome shotgun (WGS) entry which is preliminary data.</text>
</comment>
<accession>A0A8J3HVL4</accession>
<gene>
    <name evidence="2" type="ORF">sL5_10900</name>
</gene>
<keyword evidence="1" id="KW-0175">Coiled coil</keyword>
<proteinExistence type="predicted"/>
<name>A0A8J3HVL4_9RICK</name>